<proteinExistence type="predicted"/>
<name>A0ABW3URT7_9BACL</name>
<dbReference type="EMBL" id="JBHTLU010000031">
    <property type="protein sequence ID" value="MFD1223034.1"/>
    <property type="molecule type" value="Genomic_DNA"/>
</dbReference>
<dbReference type="Proteomes" id="UP001597180">
    <property type="component" value="Unassembled WGS sequence"/>
</dbReference>
<dbReference type="PANTHER" id="PTHR36436:SF6">
    <property type="entry name" value="SLL5081 PROTEIN"/>
    <property type="match status" value="1"/>
</dbReference>
<dbReference type="Pfam" id="PF09234">
    <property type="entry name" value="DUF1963"/>
    <property type="match status" value="1"/>
</dbReference>
<accession>A0ABW3URT7</accession>
<evidence type="ECO:0000313" key="1">
    <source>
        <dbReference type="EMBL" id="MFD1223034.1"/>
    </source>
</evidence>
<organism evidence="1 2">
    <name type="scientific">Paenibacillus vulneris</name>
    <dbReference type="NCBI Taxonomy" id="1133364"/>
    <lineage>
        <taxon>Bacteria</taxon>
        <taxon>Bacillati</taxon>
        <taxon>Bacillota</taxon>
        <taxon>Bacilli</taxon>
        <taxon>Bacillales</taxon>
        <taxon>Paenibacillaceae</taxon>
        <taxon>Paenibacillus</taxon>
    </lineage>
</organism>
<dbReference type="InterPro" id="IPR035948">
    <property type="entry name" value="YwqG-like_sf"/>
</dbReference>
<dbReference type="Gene3D" id="2.30.320.10">
    <property type="entry name" value="YwqG-like"/>
    <property type="match status" value="1"/>
</dbReference>
<gene>
    <name evidence="1" type="ORF">ACFQ4B_23220</name>
</gene>
<dbReference type="PANTHER" id="PTHR36436">
    <property type="entry name" value="SLL5081 PROTEIN"/>
    <property type="match status" value="1"/>
</dbReference>
<dbReference type="SUPFAM" id="SSF103032">
    <property type="entry name" value="Hypothetical protein YwqG"/>
    <property type="match status" value="1"/>
</dbReference>
<reference evidence="2" key="1">
    <citation type="journal article" date="2019" name="Int. J. Syst. Evol. Microbiol.">
        <title>The Global Catalogue of Microorganisms (GCM) 10K type strain sequencing project: providing services to taxonomists for standard genome sequencing and annotation.</title>
        <authorList>
            <consortium name="The Broad Institute Genomics Platform"/>
            <consortium name="The Broad Institute Genome Sequencing Center for Infectious Disease"/>
            <person name="Wu L."/>
            <person name="Ma J."/>
        </authorList>
    </citation>
    <scope>NUCLEOTIDE SEQUENCE [LARGE SCALE GENOMIC DNA]</scope>
    <source>
        <strain evidence="2">CCUG 53270</strain>
    </source>
</reference>
<evidence type="ECO:0000313" key="2">
    <source>
        <dbReference type="Proteomes" id="UP001597180"/>
    </source>
</evidence>
<protein>
    <submittedName>
        <fullName evidence="1">YwqG family protein</fullName>
    </submittedName>
</protein>
<dbReference type="RefSeq" id="WP_345589019.1">
    <property type="nucleotide sequence ID" value="NZ_BAABJG010000015.1"/>
</dbReference>
<comment type="caution">
    <text evidence="1">The sequence shown here is derived from an EMBL/GenBank/DDBJ whole genome shotgun (WGS) entry which is preliminary data.</text>
</comment>
<sequence length="295" mass="33608">MNLNEQQRKQVESLIEEYGFAHASQYILDHIRPSIRCTKAGETHYETLCDSRAGGDPDLPTSMQWPLTKDGIPMTFLAQLNLEELSGHDTASLLPVDGMLYFFVGIDEPAYDIEHRVLYVTKEMLAGVERRFAPKETALEESYRGFRLTARPSLEPPNYAYVDYDQIENESVGYEDYEDLSFSINGSKSDDVATLFGYPDGQHDDAEHEAALMILTGTSYSYSKSKALEQITAHFAGDETKARQEIEDTLLLFELESDNDIGFCWWDAGALQFFIRKEDLLARRFDRTYCSLYSS</sequence>
<keyword evidence="2" id="KW-1185">Reference proteome</keyword>
<dbReference type="InterPro" id="IPR015315">
    <property type="entry name" value="DUF1963"/>
</dbReference>